<accession>A0A448X9X4</accession>
<reference evidence="2" key="1">
    <citation type="submission" date="2018-11" db="EMBL/GenBank/DDBJ databases">
        <authorList>
            <consortium name="Pathogen Informatics"/>
        </authorList>
    </citation>
    <scope>NUCLEOTIDE SEQUENCE</scope>
</reference>
<name>A0A448X9X4_9PLAT</name>
<proteinExistence type="predicted"/>
<evidence type="ECO:0000313" key="3">
    <source>
        <dbReference type="Proteomes" id="UP000784294"/>
    </source>
</evidence>
<sequence length="133" mass="14434">MECAKKCTWIFCNIFCIYCFLFKDSSKDPIFSNLLCLRNVINNVSDVSELEPIVFLAPFLDVIRSPETTGPVTGLALTAADKFLAYGLLQVNSAGAPTYGPGSLHSVAIAAEEIADAVTQTRFMGTDRSSDEI</sequence>
<dbReference type="EMBL" id="CAAALY010128267">
    <property type="protein sequence ID" value="VEL31942.1"/>
    <property type="molecule type" value="Genomic_DNA"/>
</dbReference>
<keyword evidence="3" id="KW-1185">Reference proteome</keyword>
<dbReference type="OrthoDB" id="10258608at2759"/>
<comment type="caution">
    <text evidence="2">The sequence shown here is derived from an EMBL/GenBank/DDBJ whole genome shotgun (WGS) entry which is preliminary data.</text>
</comment>
<evidence type="ECO:0000313" key="2">
    <source>
        <dbReference type="EMBL" id="VEL31942.1"/>
    </source>
</evidence>
<keyword evidence="1" id="KW-0732">Signal</keyword>
<dbReference type="Proteomes" id="UP000784294">
    <property type="component" value="Unassembled WGS sequence"/>
</dbReference>
<feature type="chain" id="PRO_5019220426" evidence="1">
    <location>
        <begin position="20"/>
        <end position="133"/>
    </location>
</feature>
<feature type="signal peptide" evidence="1">
    <location>
        <begin position="1"/>
        <end position="19"/>
    </location>
</feature>
<evidence type="ECO:0000256" key="1">
    <source>
        <dbReference type="SAM" id="SignalP"/>
    </source>
</evidence>
<gene>
    <name evidence="2" type="ORF">PXEA_LOCUS25382</name>
</gene>
<dbReference type="AlphaFoldDB" id="A0A448X9X4"/>
<organism evidence="2 3">
    <name type="scientific">Protopolystoma xenopodis</name>
    <dbReference type="NCBI Taxonomy" id="117903"/>
    <lineage>
        <taxon>Eukaryota</taxon>
        <taxon>Metazoa</taxon>
        <taxon>Spiralia</taxon>
        <taxon>Lophotrochozoa</taxon>
        <taxon>Platyhelminthes</taxon>
        <taxon>Monogenea</taxon>
        <taxon>Polyopisthocotylea</taxon>
        <taxon>Polystomatidea</taxon>
        <taxon>Polystomatidae</taxon>
        <taxon>Protopolystoma</taxon>
    </lineage>
</organism>
<protein>
    <submittedName>
        <fullName evidence="2">Uncharacterized protein</fullName>
    </submittedName>
</protein>